<evidence type="ECO:0000256" key="1">
    <source>
        <dbReference type="SAM" id="Coils"/>
    </source>
</evidence>
<name>A0A9Y1BJJ3_9ARCH</name>
<evidence type="ECO:0000313" key="2">
    <source>
        <dbReference type="EMBL" id="UJG39962.1"/>
    </source>
</evidence>
<organism evidence="2">
    <name type="scientific">Candidatus Heimdallarchaeum aukensis</name>
    <dbReference type="NCBI Taxonomy" id="2876573"/>
    <lineage>
        <taxon>Archaea</taxon>
        <taxon>Promethearchaeati</taxon>
        <taxon>Candidatus Heimdallarchaeota</taxon>
        <taxon>Candidatus Heimdallarchaeia (ex Rinke et al. 2021) (nom. nud.)</taxon>
        <taxon>Candidatus Heimdallarchaeales</taxon>
        <taxon>Candidatus Heimdallarchaeaceae</taxon>
        <taxon>Candidatus Heimdallarchaeum</taxon>
    </lineage>
</organism>
<dbReference type="AlphaFoldDB" id="A0A9Y1BJJ3"/>
<accession>A0A9Y1BJJ3</accession>
<dbReference type="Proteomes" id="UP001201020">
    <property type="component" value="Chromosome"/>
</dbReference>
<protein>
    <submittedName>
        <fullName evidence="2">Uncharacterized protein</fullName>
    </submittedName>
</protein>
<reference evidence="2" key="1">
    <citation type="journal article" date="2022" name="Nat. Microbiol.">
        <title>Unique mobile elements and scalable gene flow at the prokaryote-eukaryote boundary revealed by circularized Asgard archaea genomes.</title>
        <authorList>
            <person name="Wu F."/>
            <person name="Speth D.R."/>
            <person name="Philosof A."/>
            <person name="Cremiere A."/>
            <person name="Narayanan A."/>
            <person name="Barco R.A."/>
            <person name="Connon S.A."/>
            <person name="Amend J.P."/>
            <person name="Antoshechkin I.A."/>
            <person name="Orphan V.J."/>
        </authorList>
    </citation>
    <scope>NUCLEOTIDE SEQUENCE</scope>
    <source>
        <strain evidence="2">PM71</strain>
    </source>
</reference>
<proteinExistence type="predicted"/>
<keyword evidence="1" id="KW-0175">Coiled coil</keyword>
<feature type="coiled-coil region" evidence="1">
    <location>
        <begin position="100"/>
        <end position="127"/>
    </location>
</feature>
<gene>
    <name evidence="2" type="ORF">K9W45_08905</name>
</gene>
<sequence length="132" mass="15018">MSIMAYETKIPTTRYVCALANVQGQWMVQLRLGDTVEAQTVVKDLSERGIRDNIRTVMSEVDLYLGDFLVDQIVKDIVHQARILIQETSSTSSPVQDSGLSEVEQVLEQIKNKLSTLEERIKRLESVIEHRT</sequence>
<dbReference type="EMBL" id="CP084166">
    <property type="protein sequence ID" value="UJG39962.1"/>
    <property type="molecule type" value="Genomic_DNA"/>
</dbReference>